<keyword evidence="3" id="KW-1185">Reference proteome</keyword>
<protein>
    <submittedName>
        <fullName evidence="2">Uncharacterized protein</fullName>
    </submittedName>
</protein>
<evidence type="ECO:0000313" key="3">
    <source>
        <dbReference type="Proteomes" id="UP001147782"/>
    </source>
</evidence>
<name>A0A9X0B5J6_9EURO</name>
<comment type="caution">
    <text evidence="2">The sequence shown here is derived from an EMBL/GenBank/DDBJ whole genome shotgun (WGS) entry which is preliminary data.</text>
</comment>
<dbReference type="GeneID" id="81432129"/>
<dbReference type="EMBL" id="JAPZBS010000001">
    <property type="protein sequence ID" value="KAJ5388953.1"/>
    <property type="molecule type" value="Genomic_DNA"/>
</dbReference>
<dbReference type="Proteomes" id="UP001147782">
    <property type="component" value="Unassembled WGS sequence"/>
</dbReference>
<feature type="compositionally biased region" description="Polar residues" evidence="1">
    <location>
        <begin position="34"/>
        <end position="48"/>
    </location>
</feature>
<organism evidence="2 3">
    <name type="scientific">Penicillium cataractarum</name>
    <dbReference type="NCBI Taxonomy" id="2100454"/>
    <lineage>
        <taxon>Eukaryota</taxon>
        <taxon>Fungi</taxon>
        <taxon>Dikarya</taxon>
        <taxon>Ascomycota</taxon>
        <taxon>Pezizomycotina</taxon>
        <taxon>Eurotiomycetes</taxon>
        <taxon>Eurotiomycetidae</taxon>
        <taxon>Eurotiales</taxon>
        <taxon>Aspergillaceae</taxon>
        <taxon>Penicillium</taxon>
    </lineage>
</organism>
<accession>A0A9X0B5J6</accession>
<feature type="compositionally biased region" description="Polar residues" evidence="1">
    <location>
        <begin position="7"/>
        <end position="23"/>
    </location>
</feature>
<feature type="region of interest" description="Disordered" evidence="1">
    <location>
        <begin position="1"/>
        <end position="59"/>
    </location>
</feature>
<evidence type="ECO:0000313" key="2">
    <source>
        <dbReference type="EMBL" id="KAJ5388953.1"/>
    </source>
</evidence>
<evidence type="ECO:0000256" key="1">
    <source>
        <dbReference type="SAM" id="MobiDB-lite"/>
    </source>
</evidence>
<dbReference type="RefSeq" id="XP_056559681.1">
    <property type="nucleotide sequence ID" value="XM_056692952.1"/>
</dbReference>
<reference evidence="2" key="2">
    <citation type="journal article" date="2023" name="IMA Fungus">
        <title>Comparative genomic study of the Penicillium genus elucidates a diverse pangenome and 15 lateral gene transfer events.</title>
        <authorList>
            <person name="Petersen C."/>
            <person name="Sorensen T."/>
            <person name="Nielsen M.R."/>
            <person name="Sondergaard T.E."/>
            <person name="Sorensen J.L."/>
            <person name="Fitzpatrick D.A."/>
            <person name="Frisvad J.C."/>
            <person name="Nielsen K.L."/>
        </authorList>
    </citation>
    <scope>NUCLEOTIDE SEQUENCE</scope>
    <source>
        <strain evidence="2">IBT 29864</strain>
    </source>
</reference>
<proteinExistence type="predicted"/>
<reference evidence="2" key="1">
    <citation type="submission" date="2022-11" db="EMBL/GenBank/DDBJ databases">
        <authorList>
            <person name="Petersen C."/>
        </authorList>
    </citation>
    <scope>NUCLEOTIDE SEQUENCE</scope>
    <source>
        <strain evidence="2">IBT 29864</strain>
    </source>
</reference>
<sequence length="59" mass="6413">MAPSKPQGPSGTAPSYRSLTLRNIKQPPKLAQKKANSPQYYSDDSSLGFTREGGEQCLE</sequence>
<dbReference type="AlphaFoldDB" id="A0A9X0B5J6"/>
<gene>
    <name evidence="2" type="ORF">N7496_000021</name>
</gene>